<organism evidence="9 10">
    <name type="scientific">Diploptera punctata</name>
    <name type="common">Pacific beetle cockroach</name>
    <dbReference type="NCBI Taxonomy" id="6984"/>
    <lineage>
        <taxon>Eukaryota</taxon>
        <taxon>Metazoa</taxon>
        <taxon>Ecdysozoa</taxon>
        <taxon>Arthropoda</taxon>
        <taxon>Hexapoda</taxon>
        <taxon>Insecta</taxon>
        <taxon>Pterygota</taxon>
        <taxon>Neoptera</taxon>
        <taxon>Polyneoptera</taxon>
        <taxon>Dictyoptera</taxon>
        <taxon>Blattodea</taxon>
        <taxon>Blaberoidea</taxon>
        <taxon>Blaberidae</taxon>
        <taxon>Diplopterinae</taxon>
        <taxon>Diploptera</taxon>
    </lineage>
</organism>
<dbReference type="Proteomes" id="UP001233999">
    <property type="component" value="Unassembled WGS sequence"/>
</dbReference>
<comment type="function">
    <text evidence="8">Gustatory receptor which mediates acceptance or avoidance behavior, depending on its substrates.</text>
</comment>
<feature type="transmembrane region" description="Helical" evidence="8">
    <location>
        <begin position="138"/>
        <end position="168"/>
    </location>
</feature>
<gene>
    <name evidence="9" type="ORF">L9F63_014898</name>
</gene>
<reference evidence="9" key="2">
    <citation type="submission" date="2023-05" db="EMBL/GenBank/DDBJ databases">
        <authorList>
            <person name="Fouks B."/>
        </authorList>
    </citation>
    <scope>NUCLEOTIDE SEQUENCE</scope>
    <source>
        <strain evidence="9">Stay&amp;Tobe</strain>
        <tissue evidence="9">Testes</tissue>
    </source>
</reference>
<reference evidence="9" key="1">
    <citation type="journal article" date="2023" name="IScience">
        <title>Live-bearing cockroach genome reveals convergent evolutionary mechanisms linked to viviparity in insects and beyond.</title>
        <authorList>
            <person name="Fouks B."/>
            <person name="Harrison M.C."/>
            <person name="Mikhailova A.A."/>
            <person name="Marchal E."/>
            <person name="English S."/>
            <person name="Carruthers M."/>
            <person name="Jennings E.C."/>
            <person name="Chiamaka E.L."/>
            <person name="Frigard R.A."/>
            <person name="Pippel M."/>
            <person name="Attardo G.M."/>
            <person name="Benoit J.B."/>
            <person name="Bornberg-Bauer E."/>
            <person name="Tobe S.S."/>
        </authorList>
    </citation>
    <scope>NUCLEOTIDE SEQUENCE</scope>
    <source>
        <strain evidence="9">Stay&amp;Tobe</strain>
    </source>
</reference>
<evidence type="ECO:0000256" key="8">
    <source>
        <dbReference type="RuleBase" id="RU363108"/>
    </source>
</evidence>
<keyword evidence="10" id="KW-1185">Reference proteome</keyword>
<proteinExistence type="inferred from homology"/>
<dbReference type="EMBL" id="JASPKZ010003429">
    <property type="protein sequence ID" value="KAJ9593558.1"/>
    <property type="molecule type" value="Genomic_DNA"/>
</dbReference>
<feature type="transmembrane region" description="Helical" evidence="8">
    <location>
        <begin position="98"/>
        <end position="117"/>
    </location>
</feature>
<keyword evidence="4 8" id="KW-1133">Transmembrane helix</keyword>
<comment type="caution">
    <text evidence="9">The sequence shown here is derived from an EMBL/GenBank/DDBJ whole genome shotgun (WGS) entry which is preliminary data.</text>
</comment>
<keyword evidence="7 8" id="KW-0807">Transducer</keyword>
<dbReference type="GO" id="GO:0007165">
    <property type="term" value="P:signal transduction"/>
    <property type="evidence" value="ECO:0007669"/>
    <property type="project" value="UniProtKB-KW"/>
</dbReference>
<evidence type="ECO:0000256" key="3">
    <source>
        <dbReference type="ARBA" id="ARBA00022692"/>
    </source>
</evidence>
<feature type="transmembrane region" description="Helical" evidence="8">
    <location>
        <begin position="180"/>
        <end position="204"/>
    </location>
</feature>
<dbReference type="GO" id="GO:0008049">
    <property type="term" value="P:male courtship behavior"/>
    <property type="evidence" value="ECO:0007669"/>
    <property type="project" value="TreeGrafter"/>
</dbReference>
<feature type="transmembrane region" description="Helical" evidence="8">
    <location>
        <begin position="371"/>
        <end position="394"/>
    </location>
</feature>
<evidence type="ECO:0000256" key="2">
    <source>
        <dbReference type="ARBA" id="ARBA00022475"/>
    </source>
</evidence>
<evidence type="ECO:0000256" key="6">
    <source>
        <dbReference type="ARBA" id="ARBA00023170"/>
    </source>
</evidence>
<dbReference type="GO" id="GO:0030425">
    <property type="term" value="C:dendrite"/>
    <property type="evidence" value="ECO:0007669"/>
    <property type="project" value="TreeGrafter"/>
</dbReference>
<evidence type="ECO:0000313" key="9">
    <source>
        <dbReference type="EMBL" id="KAJ9593558.1"/>
    </source>
</evidence>
<dbReference type="AlphaFoldDB" id="A0AAD8A949"/>
<evidence type="ECO:0000256" key="1">
    <source>
        <dbReference type="ARBA" id="ARBA00004651"/>
    </source>
</evidence>
<dbReference type="GO" id="GO:0007635">
    <property type="term" value="P:chemosensory behavior"/>
    <property type="evidence" value="ECO:0007669"/>
    <property type="project" value="TreeGrafter"/>
</dbReference>
<protein>
    <recommendedName>
        <fullName evidence="8">Gustatory receptor</fullName>
    </recommendedName>
</protein>
<evidence type="ECO:0000256" key="7">
    <source>
        <dbReference type="ARBA" id="ARBA00023224"/>
    </source>
</evidence>
<evidence type="ECO:0000256" key="4">
    <source>
        <dbReference type="ARBA" id="ARBA00022989"/>
    </source>
</evidence>
<feature type="transmembrane region" description="Helical" evidence="8">
    <location>
        <begin position="15"/>
        <end position="37"/>
    </location>
</feature>
<dbReference type="GO" id="GO:0030424">
    <property type="term" value="C:axon"/>
    <property type="evidence" value="ECO:0007669"/>
    <property type="project" value="TreeGrafter"/>
</dbReference>
<dbReference type="InterPro" id="IPR013604">
    <property type="entry name" value="7TM_chemorcpt"/>
</dbReference>
<keyword evidence="2 8" id="KW-1003">Cell membrane</keyword>
<feature type="transmembrane region" description="Helical" evidence="8">
    <location>
        <begin position="297"/>
        <end position="316"/>
    </location>
</feature>
<accession>A0AAD8A949</accession>
<comment type="subcellular location">
    <subcellularLocation>
        <location evidence="1 8">Cell membrane</location>
        <topology evidence="1 8">Multi-pass membrane protein</topology>
    </subcellularLocation>
</comment>
<dbReference type="GO" id="GO:0050909">
    <property type="term" value="P:sensory perception of taste"/>
    <property type="evidence" value="ECO:0007669"/>
    <property type="project" value="InterPro"/>
</dbReference>
<dbReference type="Pfam" id="PF08395">
    <property type="entry name" value="7tm_7"/>
    <property type="match status" value="1"/>
</dbReference>
<keyword evidence="6 8" id="KW-0675">Receptor</keyword>
<evidence type="ECO:0000256" key="5">
    <source>
        <dbReference type="ARBA" id="ARBA00023136"/>
    </source>
</evidence>
<dbReference type="GO" id="GO:0005886">
    <property type="term" value="C:plasma membrane"/>
    <property type="evidence" value="ECO:0007669"/>
    <property type="project" value="UniProtKB-SubCell"/>
</dbReference>
<dbReference type="GO" id="GO:0043025">
    <property type="term" value="C:neuronal cell body"/>
    <property type="evidence" value="ECO:0007669"/>
    <property type="project" value="TreeGrafter"/>
</dbReference>
<feature type="non-terminal residue" evidence="9">
    <location>
        <position position="395"/>
    </location>
</feature>
<feature type="transmembrane region" description="Helical" evidence="8">
    <location>
        <begin position="57"/>
        <end position="78"/>
    </location>
</feature>
<dbReference type="PANTHER" id="PTHR21143:SF104">
    <property type="entry name" value="GUSTATORY RECEPTOR 8A-RELATED"/>
    <property type="match status" value="1"/>
</dbReference>
<comment type="similarity">
    <text evidence="8">Belongs to the insect chemoreceptor superfamily. Gustatory receptor (GR) family.</text>
</comment>
<keyword evidence="5 8" id="KW-0472">Membrane</keyword>
<dbReference type="PANTHER" id="PTHR21143">
    <property type="entry name" value="INVERTEBRATE GUSTATORY RECEPTOR"/>
    <property type="match status" value="1"/>
</dbReference>
<keyword evidence="3 8" id="KW-0812">Transmembrane</keyword>
<name>A0AAD8A949_DIPPU</name>
<evidence type="ECO:0000313" key="10">
    <source>
        <dbReference type="Proteomes" id="UP001233999"/>
    </source>
</evidence>
<sequence length="395" mass="45994">MNALKNYFSFKLDNFVTAISPFYFVSKLLGLAPLVLFKNSSRIRNCVYKMLIILNTLYSLIIASFIVCLCGYHFYYFKGNVYPYTSPNTTISDVSSKLLLYGTPLTCILTSVIYRKTLTDILQGLHNASQKIITNDSLYVKIFFICVFEIILANFLIFGLYGLIILTWGMTPFKFFYFETFVHVSALVVDFQFVSIVTFIRYLYKTINKRLYSSIDNQYKIYVNEFTFYKKLTSEEIYKLKNVYKDLYEIVQLNNGYFRWHIVLETTSTFMQLVSTNLNWVIVIKAYLDTTDRKELYGFRIISMGCWVLFYMSNIFSMGISGHLCRKEANKTLTLIHKILLNRSLIPRLSKELESFALFASTRKVQVTNGIFVIDMTLFHSVLAASIVYLTILLQ</sequence>